<reference evidence="2" key="1">
    <citation type="submission" date="2013-10" db="EMBL/GenBank/DDBJ databases">
        <title>Genome sequencing of Onchocerca volvulus.</title>
        <authorList>
            <person name="Cotton J."/>
            <person name="Tsai J."/>
            <person name="Stanley E."/>
            <person name="Tracey A."/>
            <person name="Holroyd N."/>
            <person name="Lustigman S."/>
            <person name="Berriman M."/>
        </authorList>
    </citation>
    <scope>NUCLEOTIDE SEQUENCE</scope>
</reference>
<evidence type="ECO:0000313" key="2">
    <source>
        <dbReference type="Proteomes" id="UP000024404"/>
    </source>
</evidence>
<accession>A0A8R1U263</accession>
<sequence>MTFQLKKISEVRLITSDLQPFILFHKVLVTICYSNKKFYGHRKLRVIN</sequence>
<dbReference type="Proteomes" id="UP000024404">
    <property type="component" value="Unassembled WGS sequence"/>
</dbReference>
<dbReference type="EnsemblMetazoa" id="OVOC9579.1">
    <property type="protein sequence ID" value="OVOC9579.1"/>
    <property type="gene ID" value="WBGene00246388"/>
</dbReference>
<evidence type="ECO:0000313" key="1">
    <source>
        <dbReference type="EnsemblMetazoa" id="OVOC9579.1"/>
    </source>
</evidence>
<dbReference type="EMBL" id="CMVM020000283">
    <property type="status" value="NOT_ANNOTATED_CDS"/>
    <property type="molecule type" value="Genomic_DNA"/>
</dbReference>
<name>A0A8R1U263_ONCVO</name>
<dbReference type="AlphaFoldDB" id="A0A8R1U263"/>
<organism evidence="1 2">
    <name type="scientific">Onchocerca volvulus</name>
    <dbReference type="NCBI Taxonomy" id="6282"/>
    <lineage>
        <taxon>Eukaryota</taxon>
        <taxon>Metazoa</taxon>
        <taxon>Ecdysozoa</taxon>
        <taxon>Nematoda</taxon>
        <taxon>Chromadorea</taxon>
        <taxon>Rhabditida</taxon>
        <taxon>Spirurina</taxon>
        <taxon>Spiruromorpha</taxon>
        <taxon>Filarioidea</taxon>
        <taxon>Onchocercidae</taxon>
        <taxon>Onchocerca</taxon>
    </lineage>
</organism>
<proteinExistence type="predicted"/>
<protein>
    <submittedName>
        <fullName evidence="1">Uncharacterized protein</fullName>
    </submittedName>
</protein>
<reference evidence="1" key="2">
    <citation type="submission" date="2022-06" db="UniProtKB">
        <authorList>
            <consortium name="EnsemblMetazoa"/>
        </authorList>
    </citation>
    <scope>IDENTIFICATION</scope>
</reference>
<keyword evidence="2" id="KW-1185">Reference proteome</keyword>